<dbReference type="AlphaFoldDB" id="A0A1Y2HC45"/>
<feature type="coiled-coil region" evidence="2">
    <location>
        <begin position="227"/>
        <end position="254"/>
    </location>
</feature>
<feature type="coiled-coil region" evidence="2">
    <location>
        <begin position="108"/>
        <end position="180"/>
    </location>
</feature>
<feature type="compositionally biased region" description="Low complexity" evidence="3">
    <location>
        <begin position="302"/>
        <end position="314"/>
    </location>
</feature>
<feature type="compositionally biased region" description="Polar residues" evidence="3">
    <location>
        <begin position="281"/>
        <end position="291"/>
    </location>
</feature>
<comment type="caution">
    <text evidence="5">The sequence shown here is derived from an EMBL/GenBank/DDBJ whole genome shotgun (WGS) entry which is preliminary data.</text>
</comment>
<dbReference type="EMBL" id="MCFL01000050">
    <property type="protein sequence ID" value="ORZ32160.1"/>
    <property type="molecule type" value="Genomic_DNA"/>
</dbReference>
<feature type="coiled-coil region" evidence="2">
    <location>
        <begin position="39"/>
        <end position="80"/>
    </location>
</feature>
<keyword evidence="6" id="KW-1185">Reference proteome</keyword>
<evidence type="ECO:0000313" key="5">
    <source>
        <dbReference type="EMBL" id="ORZ32160.1"/>
    </source>
</evidence>
<evidence type="ECO:0000256" key="1">
    <source>
        <dbReference type="ARBA" id="ARBA00023054"/>
    </source>
</evidence>
<feature type="coiled-coil region" evidence="2">
    <location>
        <begin position="365"/>
        <end position="431"/>
    </location>
</feature>
<evidence type="ECO:0000256" key="2">
    <source>
        <dbReference type="SAM" id="Coils"/>
    </source>
</evidence>
<feature type="domain" description="ODAD1 central coiled coil region" evidence="4">
    <location>
        <begin position="143"/>
        <end position="267"/>
    </location>
</feature>
<reference evidence="5 6" key="1">
    <citation type="submission" date="2016-07" db="EMBL/GenBank/DDBJ databases">
        <title>Pervasive Adenine N6-methylation of Active Genes in Fungi.</title>
        <authorList>
            <consortium name="DOE Joint Genome Institute"/>
            <person name="Mondo S.J."/>
            <person name="Dannebaum R.O."/>
            <person name="Kuo R.C."/>
            <person name="Labutti K."/>
            <person name="Haridas S."/>
            <person name="Kuo A."/>
            <person name="Salamov A."/>
            <person name="Ahrendt S.R."/>
            <person name="Lipzen A."/>
            <person name="Sullivan W."/>
            <person name="Andreopoulos W.B."/>
            <person name="Clum A."/>
            <person name="Lindquist E."/>
            <person name="Daum C."/>
            <person name="Ramamoorthy G.K."/>
            <person name="Gryganskyi A."/>
            <person name="Culley D."/>
            <person name="Magnuson J.K."/>
            <person name="James T.Y."/>
            <person name="O'Malley M.A."/>
            <person name="Stajich J.E."/>
            <person name="Spatafora J.W."/>
            <person name="Visel A."/>
            <person name="Grigoriev I.V."/>
        </authorList>
    </citation>
    <scope>NUCLEOTIDE SEQUENCE [LARGE SCALE GENOMIC DNA]</scope>
    <source>
        <strain evidence="5 6">PL171</strain>
    </source>
</reference>
<dbReference type="Proteomes" id="UP000193411">
    <property type="component" value="Unassembled WGS sequence"/>
</dbReference>
<name>A0A1Y2HC45_9FUNG</name>
<evidence type="ECO:0000259" key="4">
    <source>
        <dbReference type="Pfam" id="PF21773"/>
    </source>
</evidence>
<feature type="domain" description="ODAD1 central coiled coil region" evidence="4">
    <location>
        <begin position="319"/>
        <end position="449"/>
    </location>
</feature>
<evidence type="ECO:0000313" key="6">
    <source>
        <dbReference type="Proteomes" id="UP000193411"/>
    </source>
</evidence>
<feature type="region of interest" description="Disordered" evidence="3">
    <location>
        <begin position="478"/>
        <end position="510"/>
    </location>
</feature>
<accession>A0A1Y2HC45</accession>
<gene>
    <name evidence="5" type="ORF">BCR44DRAFT_51961</name>
</gene>
<dbReference type="OrthoDB" id="6766775at2759"/>
<feature type="compositionally biased region" description="Low complexity" evidence="3">
    <location>
        <begin position="582"/>
        <end position="594"/>
    </location>
</feature>
<dbReference type="STRING" id="765915.A0A1Y2HC45"/>
<dbReference type="Pfam" id="PF21773">
    <property type="entry name" value="ODAD1_CC"/>
    <property type="match status" value="2"/>
</dbReference>
<dbReference type="InterPro" id="IPR051876">
    <property type="entry name" value="ODA-DC/CCD"/>
</dbReference>
<feature type="compositionally biased region" description="Basic and acidic residues" evidence="3">
    <location>
        <begin position="645"/>
        <end position="654"/>
    </location>
</feature>
<dbReference type="PANTHER" id="PTHR21694">
    <property type="entry name" value="COILED-COIL DOMAIN-CONTAINING PROTEIN 63"/>
    <property type="match status" value="1"/>
</dbReference>
<feature type="compositionally biased region" description="Acidic residues" evidence="3">
    <location>
        <begin position="634"/>
        <end position="644"/>
    </location>
</feature>
<keyword evidence="1 2" id="KW-0175">Coiled coil</keyword>
<dbReference type="InterPro" id="IPR049258">
    <property type="entry name" value="ODAD1_CC"/>
</dbReference>
<proteinExistence type="predicted"/>
<feature type="region of interest" description="Disordered" evidence="3">
    <location>
        <begin position="629"/>
        <end position="686"/>
    </location>
</feature>
<feature type="region of interest" description="Disordered" evidence="3">
    <location>
        <begin position="561"/>
        <end position="617"/>
    </location>
</feature>
<sequence length="686" mass="73938">MSRAQSVTSGEANDGAVELEYSKLQRTFRVMESERKSYAEEARQLIKKQRSAIDKLRRDNEYLLQELALAQRRIEDTKRNGTGSEKAEILHQRADLHQRRMKTAAEHIGELDKEMDEIHKAMAKQRQQMGGVNAAMVNSLAIEKQIRILENRLDQALVKYNRALANNKRFRGLIDNLRRERLVFDTVYTKFERELTEQKKAMAEIIESSNAAYEARDEAQAKILILSEKAEKEYQAYIQEIKELDRTLEQDRKLRNFLATKAADRHAGALLLGSAGLDPTASSISPSNSPGRLQPKGGAGAAAGAPGAGLSKASSSSQDVLNVSVASYEKVLNHIQEVTGVKSLDELVQRFKDVEEQNFSLFNYVNQVNNEVEKIGEELVRIQRQIDGMDDENKRADVNRNKRLRVLEKHLQDARDKSMQLQAHNDEIQAMVTGLYENVLKLVDAFRSSNVTVTSTTPVAADDAEAAAAAAAAAAVTGPPAASSSSNIGPSASSTAVSSPTSPQQPAASSAITTNPFIMADIKLPAGASTADALLSHLASIEERVNDLLILHQIATNPRAKLASASPTGPNAPAGANGNGSSGSAPGSAAPTSAEGRDANGGGAGSAGAPAGGNAHLRGPTAVVVQIVAPNTGDNEDSDEDADEDRPLSREELASKSLRGLTKRMQNGGGSSKRRRRARMGTDKKD</sequence>
<protein>
    <recommendedName>
        <fullName evidence="4">ODAD1 central coiled coil region domain-containing protein</fullName>
    </recommendedName>
</protein>
<dbReference type="PANTHER" id="PTHR21694:SF18">
    <property type="entry name" value="COILED-COIL DOMAIN-CONTAINING PROTEIN 63"/>
    <property type="match status" value="1"/>
</dbReference>
<feature type="region of interest" description="Disordered" evidence="3">
    <location>
        <begin position="281"/>
        <end position="314"/>
    </location>
</feature>
<evidence type="ECO:0000256" key="3">
    <source>
        <dbReference type="SAM" id="MobiDB-lite"/>
    </source>
</evidence>
<feature type="compositionally biased region" description="Low complexity" evidence="3">
    <location>
        <begin position="563"/>
        <end position="576"/>
    </location>
</feature>
<organism evidence="5 6">
    <name type="scientific">Catenaria anguillulae PL171</name>
    <dbReference type="NCBI Taxonomy" id="765915"/>
    <lineage>
        <taxon>Eukaryota</taxon>
        <taxon>Fungi</taxon>
        <taxon>Fungi incertae sedis</taxon>
        <taxon>Blastocladiomycota</taxon>
        <taxon>Blastocladiomycetes</taxon>
        <taxon>Blastocladiales</taxon>
        <taxon>Catenariaceae</taxon>
        <taxon>Catenaria</taxon>
    </lineage>
</organism>